<comment type="pathway">
    <text evidence="14">Cofactor biosynthesis; tocopherol biosynthesis.</text>
</comment>
<keyword evidence="21" id="KW-1185">Reference proteome</keyword>
<keyword evidence="10" id="KW-0862">Zinc</keyword>
<evidence type="ECO:0000256" key="11">
    <source>
        <dbReference type="ARBA" id="ARBA00022946"/>
    </source>
</evidence>
<evidence type="ECO:0000313" key="20">
    <source>
        <dbReference type="EMBL" id="PNH09327.1"/>
    </source>
</evidence>
<evidence type="ECO:0000256" key="4">
    <source>
        <dbReference type="ARBA" id="ARBA00022640"/>
    </source>
</evidence>
<comment type="similarity">
    <text evidence="2">Belongs to the polyprenol kinase family.</text>
</comment>
<keyword evidence="13" id="KW-0472">Membrane</keyword>
<dbReference type="GO" id="GO:0009507">
    <property type="term" value="C:chloroplast"/>
    <property type="evidence" value="ECO:0007669"/>
    <property type="project" value="UniProtKB-SubCell"/>
</dbReference>
<evidence type="ECO:0000259" key="19">
    <source>
        <dbReference type="PROSITE" id="PS50865"/>
    </source>
</evidence>
<evidence type="ECO:0000256" key="2">
    <source>
        <dbReference type="ARBA" id="ARBA00010794"/>
    </source>
</evidence>
<evidence type="ECO:0000256" key="16">
    <source>
        <dbReference type="ARBA" id="ARBA00048889"/>
    </source>
</evidence>
<comment type="catalytic activity">
    <reaction evidence="16">
        <text>phytol + CTP = phytyl phosphate + CDP + H(+)</text>
        <dbReference type="Rhea" id="RHEA:38055"/>
        <dbReference type="ChEBI" id="CHEBI:15378"/>
        <dbReference type="ChEBI" id="CHEBI:17327"/>
        <dbReference type="ChEBI" id="CHEBI:37563"/>
        <dbReference type="ChEBI" id="CHEBI:58069"/>
        <dbReference type="ChEBI" id="CHEBI:75483"/>
        <dbReference type="EC" id="2.7.1.182"/>
    </reaction>
</comment>
<evidence type="ECO:0000256" key="13">
    <source>
        <dbReference type="ARBA" id="ARBA00023136"/>
    </source>
</evidence>
<sequence length="1748" mass="179091">MALPGELRDAAMRLPAAAARLVGVPGSGLPLEAEEAEQIADLLVTLGGAFMDDNPDDGATVDALLANDRLRLAMLHLTAFAARVSQQSIPAFHEVAVGALAGSGSLLNVKVNSAWRGRVMLDFAHKLLRMHTLQCCSLAFAEAVEAMTAGAGQMAAGGGDGGDAEAAAAAAAGPPDGGGEAGPAAAAVVITAGATAAQGGGGAEAVPGPSAAAAAGVEAPQDQRLLAHSSLLSKLLSVLLGLTIKHAARTVLTTRQLQQFEEQQRLYAHELSTALRDSRVLEHGARLALHAQLAKPAGGIEADRHTYQLTYVIHLVEHLKDDSTAAPALCEVLSGPCVRHLVLSLGLAALCMADGGPSHGLPPELLLRLPIFGGGDRDLRGMHGRQRLSVKVLLGMVRLLQRSTAASATPPLDWRSVVGLLRRIGAFVLASAGAWADEAAVAEAGPQPPPLQLVLDADDIMVVAVSLLERFWLLILDDKAAAACARAALIEVEAACWRLAVDVATRCVRWAQPRDVLRLVVVLRPKWRPLPANGALPAVAPPAVEAALAGGLLPLWERLLRHAGRDPLSKEATLLMGMLLDCSSPETVWSLLAYCEPRQGAALVATWGKLLRTLAVPQLLSSMGGGCAAANERRSTLACHPAISAVRLLGAAAERLPAVGRRDPAAPEATAPQLLLAGMISCAVCEWLPPLARLVREGLPALQRAQLTGQADQRSKDSILSCASAVLPWLPMLARRSSPGLAAAGAAGTSAAAPNAGAPAEAGWRQLLLQEVGAVELLGAACHFTAWSRHVSTSAQAADLQDVLPALVNSCCCVAAACPGERGGRGSSGRGGGGGPSRGAAIIPPGWSPQLLQMLVAQLQPRQGDGTETLAAAASALARQAGQWAAGGGENGGELAHGVLCPQPEVEAGSRALASSPAEARALLRTCANPACDNLAGDSEAGLPLRACGRCGGAWYCRKECLAAHWRSGHREACLGQGPAAAGAQFKEQQRLYARELAAALRDSRVLEHGARLALHAQLAEPAGGMSGGEAHRLHGYSTVLLTYVVDLFEHLKDDGTAAPALCEVLSGPCVRHLALSLGLVALCAADGGPSHGLPPELLLRLPIIGRASGDLRGMHGRQQLSAEVLLGMLGVLQHSTAASDTPPLGWRSVVGLLRRIGAFVLASAGAWADEAAVAEAGPQPPPLQLVLDAGDVMAVAVSLLERFWQLINGVLPAVAPRAGAAALAGGLLALWERLLRYAGRDPLSKEASLLASMLPDCSISETLWSLLADCEPRQGAALVATWGKLLRTLAVPQVLSSMGGGCGAADTRRTYLACTLATCAAMVLDEALKRLTVAGWHDAAAAGPSPPQRQRQRQLAGVISCVVCEWLPPLARLAREGLPALQRAQLTGQADLQGQASILACACYVPPWLPVLARRSSPGFGTTAAAGASAAAPNAGAPAEAGWRQLLLQEVGAVVLLGGVCHFTAWSRHVSTSALTANLQVALPTLLYSCCCVAAACPGEVRQAVLAAAAEAAASTRGGRAGVSGAGGGRQRGGRGSSGRGGGGGPSRGAATIPPGWSPQLLEVLVAQVQPRQGNGPEAPAAATSALARQAELWAAGGGEDGGELARAVGGGGLKAVAAARALASSPAGARALLRTCANPACDNLAGDSEAGLPLRACGRCGGAWYCRQECLAAHWRSGHREAPALDAAAAAQPLRSRRRHDLPASLCARICATTSTYVLRQEGSWQSEKKSSASAVAAASADPGSK</sequence>
<protein>
    <recommendedName>
        <fullName evidence="15">phytol kinase</fullName>
        <ecNumber evidence="15">2.7.1.182</ecNumber>
    </recommendedName>
</protein>
<dbReference type="PROSITE" id="PS50865">
    <property type="entry name" value="ZF_MYND_2"/>
    <property type="match status" value="1"/>
</dbReference>
<dbReference type="GO" id="GO:0008270">
    <property type="term" value="F:zinc ion binding"/>
    <property type="evidence" value="ECO:0007669"/>
    <property type="project" value="UniProtKB-KW"/>
</dbReference>
<evidence type="ECO:0000256" key="18">
    <source>
        <dbReference type="SAM" id="MobiDB-lite"/>
    </source>
</evidence>
<feature type="domain" description="MYND-type" evidence="19">
    <location>
        <begin position="929"/>
        <end position="974"/>
    </location>
</feature>
<name>A0A2J8A9X0_9CHLO</name>
<keyword evidence="7" id="KW-0479">Metal-binding</keyword>
<accession>A0A2J8A9X0</accession>
<dbReference type="InterPro" id="IPR039606">
    <property type="entry name" value="Phytol/farnesol_kinase"/>
</dbReference>
<keyword evidence="12" id="KW-1133">Transmembrane helix</keyword>
<proteinExistence type="inferred from homology"/>
<feature type="compositionally biased region" description="Low complexity" evidence="18">
    <location>
        <begin position="1734"/>
        <end position="1748"/>
    </location>
</feature>
<keyword evidence="6" id="KW-0812">Transmembrane</keyword>
<dbReference type="PANTHER" id="PTHR32523:SF8">
    <property type="entry name" value="DOLICHOL KINASE"/>
    <property type="match status" value="1"/>
</dbReference>
<evidence type="ECO:0000256" key="7">
    <source>
        <dbReference type="ARBA" id="ARBA00022723"/>
    </source>
</evidence>
<evidence type="ECO:0000256" key="1">
    <source>
        <dbReference type="ARBA" id="ARBA00004508"/>
    </source>
</evidence>
<dbReference type="SUPFAM" id="SSF144232">
    <property type="entry name" value="HIT/MYND zinc finger-like"/>
    <property type="match status" value="2"/>
</dbReference>
<dbReference type="GO" id="GO:0010276">
    <property type="term" value="F:phytol kinase activity"/>
    <property type="evidence" value="ECO:0007669"/>
    <property type="project" value="UniProtKB-EC"/>
</dbReference>
<dbReference type="EMBL" id="PGGS01000095">
    <property type="protein sequence ID" value="PNH09327.1"/>
    <property type="molecule type" value="Genomic_DNA"/>
</dbReference>
<dbReference type="EC" id="2.7.1.182" evidence="15"/>
<keyword evidence="11" id="KW-0809">Transit peptide</keyword>
<evidence type="ECO:0000256" key="17">
    <source>
        <dbReference type="PROSITE-ProRule" id="PRU00134"/>
    </source>
</evidence>
<keyword evidence="9" id="KW-0418">Kinase</keyword>
<reference evidence="20 21" key="1">
    <citation type="journal article" date="2017" name="Mol. Biol. Evol.">
        <title>The 4-celled Tetrabaena socialis nuclear genome reveals the essential components for genetic control of cell number at the origin of multicellularity in the volvocine lineage.</title>
        <authorList>
            <person name="Featherston J."/>
            <person name="Arakaki Y."/>
            <person name="Hanschen E.R."/>
            <person name="Ferris P.J."/>
            <person name="Michod R.E."/>
            <person name="Olson B.J.S.C."/>
            <person name="Nozaki H."/>
            <person name="Durand P.M."/>
        </authorList>
    </citation>
    <scope>NUCLEOTIDE SEQUENCE [LARGE SCALE GENOMIC DNA]</scope>
    <source>
        <strain evidence="20 21">NIES-571</strain>
    </source>
</reference>
<keyword evidence="5" id="KW-0808">Transferase</keyword>
<feature type="non-terminal residue" evidence="20">
    <location>
        <position position="1748"/>
    </location>
</feature>
<evidence type="ECO:0000256" key="5">
    <source>
        <dbReference type="ARBA" id="ARBA00022679"/>
    </source>
</evidence>
<dbReference type="PANTHER" id="PTHR32523">
    <property type="entry name" value="PHYTOL KINASE 1, CHLOROPLASTIC"/>
    <property type="match status" value="1"/>
</dbReference>
<evidence type="ECO:0000256" key="6">
    <source>
        <dbReference type="ARBA" id="ARBA00022692"/>
    </source>
</evidence>
<evidence type="ECO:0000256" key="8">
    <source>
        <dbReference type="ARBA" id="ARBA00022771"/>
    </source>
</evidence>
<feature type="compositionally biased region" description="Gly residues" evidence="18">
    <location>
        <begin position="1520"/>
        <end position="1548"/>
    </location>
</feature>
<gene>
    <name evidence="20" type="ORF">TSOC_004059</name>
</gene>
<keyword evidence="3" id="KW-0150">Chloroplast</keyword>
<dbReference type="OrthoDB" id="562405at2759"/>
<evidence type="ECO:0000256" key="10">
    <source>
        <dbReference type="ARBA" id="ARBA00022833"/>
    </source>
</evidence>
<feature type="region of interest" description="Disordered" evidence="18">
    <location>
        <begin position="1729"/>
        <end position="1748"/>
    </location>
</feature>
<dbReference type="GO" id="GO:0016020">
    <property type="term" value="C:membrane"/>
    <property type="evidence" value="ECO:0007669"/>
    <property type="project" value="UniProtKB-SubCell"/>
</dbReference>
<evidence type="ECO:0000256" key="3">
    <source>
        <dbReference type="ARBA" id="ARBA00022528"/>
    </source>
</evidence>
<keyword evidence="4" id="KW-0934">Plastid</keyword>
<dbReference type="Pfam" id="PF01753">
    <property type="entry name" value="zf-MYND"/>
    <property type="match status" value="2"/>
</dbReference>
<comment type="caution">
    <text evidence="20">The sequence shown here is derived from an EMBL/GenBank/DDBJ whole genome shotgun (WGS) entry which is preliminary data.</text>
</comment>
<organism evidence="20 21">
    <name type="scientific">Tetrabaena socialis</name>
    <dbReference type="NCBI Taxonomy" id="47790"/>
    <lineage>
        <taxon>Eukaryota</taxon>
        <taxon>Viridiplantae</taxon>
        <taxon>Chlorophyta</taxon>
        <taxon>core chlorophytes</taxon>
        <taxon>Chlorophyceae</taxon>
        <taxon>CS clade</taxon>
        <taxon>Chlamydomonadales</taxon>
        <taxon>Tetrabaenaceae</taxon>
        <taxon>Tetrabaena</taxon>
    </lineage>
</organism>
<dbReference type="Gene3D" id="6.10.140.2220">
    <property type="match status" value="2"/>
</dbReference>
<feature type="region of interest" description="Disordered" evidence="18">
    <location>
        <begin position="1519"/>
        <end position="1555"/>
    </location>
</feature>
<dbReference type="InterPro" id="IPR002893">
    <property type="entry name" value="Znf_MYND"/>
</dbReference>
<evidence type="ECO:0000256" key="9">
    <source>
        <dbReference type="ARBA" id="ARBA00022777"/>
    </source>
</evidence>
<evidence type="ECO:0000256" key="12">
    <source>
        <dbReference type="ARBA" id="ARBA00022989"/>
    </source>
</evidence>
<evidence type="ECO:0000256" key="15">
    <source>
        <dbReference type="ARBA" id="ARBA00039024"/>
    </source>
</evidence>
<dbReference type="Proteomes" id="UP000236333">
    <property type="component" value="Unassembled WGS sequence"/>
</dbReference>
<comment type="subcellular location">
    <subcellularLocation>
        <location evidence="1">Plastid</location>
        <location evidence="1">Chloroplast membrane</location>
        <topology evidence="1">Multi-pass membrane protein</topology>
    </subcellularLocation>
</comment>
<keyword evidence="8 17" id="KW-0863">Zinc-finger</keyword>
<evidence type="ECO:0000256" key="14">
    <source>
        <dbReference type="ARBA" id="ARBA00024015"/>
    </source>
</evidence>
<evidence type="ECO:0000313" key="21">
    <source>
        <dbReference type="Proteomes" id="UP000236333"/>
    </source>
</evidence>